<proteinExistence type="predicted"/>
<dbReference type="Proteomes" id="UP001646157">
    <property type="component" value="Unassembled WGS sequence"/>
</dbReference>
<comment type="caution">
    <text evidence="1">The sequence shown here is derived from an EMBL/GenBank/DDBJ whole genome shotgun (WGS) entry which is preliminary data.</text>
</comment>
<reference evidence="1 2" key="1">
    <citation type="submission" date="2021-01" db="EMBL/GenBank/DDBJ databases">
        <title>Genomic Encyclopedia of Type Strains, Phase IV (KMG-IV): sequencing the most valuable type-strain genomes for metagenomic binning, comparative biology and taxonomic classification.</title>
        <authorList>
            <person name="Goeker M."/>
        </authorList>
    </citation>
    <scope>NUCLEOTIDE SEQUENCE [LARGE SCALE GENOMIC DNA]</scope>
    <source>
        <strain evidence="1 2">DSM 24834</strain>
    </source>
</reference>
<dbReference type="EMBL" id="JAFBDZ010000008">
    <property type="protein sequence ID" value="MBM7588160.1"/>
    <property type="molecule type" value="Genomic_DNA"/>
</dbReference>
<keyword evidence="2" id="KW-1185">Reference proteome</keyword>
<organism evidence="1 2">
    <name type="scientific">Rossellomorea pakistanensis</name>
    <dbReference type="NCBI Taxonomy" id="992288"/>
    <lineage>
        <taxon>Bacteria</taxon>
        <taxon>Bacillati</taxon>
        <taxon>Bacillota</taxon>
        <taxon>Bacilli</taxon>
        <taxon>Bacillales</taxon>
        <taxon>Bacillaceae</taxon>
        <taxon>Rossellomorea</taxon>
    </lineage>
</organism>
<gene>
    <name evidence="1" type="ORF">JOC86_004755</name>
</gene>
<name>A0ABS2NK14_9BACI</name>
<evidence type="ECO:0000313" key="1">
    <source>
        <dbReference type="EMBL" id="MBM7588160.1"/>
    </source>
</evidence>
<sequence length="33" mass="3936">MRVGHRQANWKRVAREGYSFFVLLNEIGKLVEM</sequence>
<protein>
    <submittedName>
        <fullName evidence="1">Uncharacterized protein</fullName>
    </submittedName>
</protein>
<evidence type="ECO:0000313" key="2">
    <source>
        <dbReference type="Proteomes" id="UP001646157"/>
    </source>
</evidence>
<accession>A0ABS2NK14</accession>